<evidence type="ECO:0000313" key="10">
    <source>
        <dbReference type="Proteomes" id="UP000249239"/>
    </source>
</evidence>
<feature type="binding site" evidence="5">
    <location>
        <position position="265"/>
    </location>
    <ligand>
        <name>NAD(+)</name>
        <dbReference type="ChEBI" id="CHEBI:57540"/>
    </ligand>
</feature>
<dbReference type="PANTHER" id="PTHR42938">
    <property type="entry name" value="FORMATE DEHYDROGENASE 1"/>
    <property type="match status" value="1"/>
</dbReference>
<organism evidence="9 10">
    <name type="scientific">Breznakibacter xylanolyticus</name>
    <dbReference type="NCBI Taxonomy" id="990"/>
    <lineage>
        <taxon>Bacteria</taxon>
        <taxon>Pseudomonadati</taxon>
        <taxon>Bacteroidota</taxon>
        <taxon>Bacteroidia</taxon>
        <taxon>Marinilabiliales</taxon>
        <taxon>Marinilabiliaceae</taxon>
        <taxon>Breznakibacter</taxon>
    </lineage>
</organism>
<feature type="active site" evidence="5">
    <location>
        <position position="245"/>
    </location>
</feature>
<dbReference type="Proteomes" id="UP000249239">
    <property type="component" value="Unassembled WGS sequence"/>
</dbReference>
<evidence type="ECO:0000313" key="9">
    <source>
        <dbReference type="EMBL" id="PZX19282.1"/>
    </source>
</evidence>
<evidence type="ECO:0000259" key="7">
    <source>
        <dbReference type="Pfam" id="PF02826"/>
    </source>
</evidence>
<comment type="subunit">
    <text evidence="5">Homodimer.</text>
</comment>
<dbReference type="HAMAP" id="MF_01825">
    <property type="entry name" value="PdxB"/>
    <property type="match status" value="1"/>
</dbReference>
<keyword evidence="2 5" id="KW-0560">Oxidoreductase</keyword>
<feature type="active site" evidence="5">
    <location>
        <position position="216"/>
    </location>
</feature>
<dbReference type="Gene3D" id="3.40.50.720">
    <property type="entry name" value="NAD(P)-binding Rossmann-like Domain"/>
    <property type="match status" value="2"/>
</dbReference>
<feature type="binding site" evidence="5">
    <location>
        <position position="240"/>
    </location>
    <ligand>
        <name>NAD(+)</name>
        <dbReference type="ChEBI" id="CHEBI:57540"/>
    </ligand>
</feature>
<dbReference type="Pfam" id="PF11890">
    <property type="entry name" value="DUF3410"/>
    <property type="match status" value="1"/>
</dbReference>
<feature type="domain" description="Erythronate-4-phosphate dehydrogenase dimerisation" evidence="8">
    <location>
        <begin position="298"/>
        <end position="364"/>
    </location>
</feature>
<feature type="binding site" evidence="5">
    <location>
        <position position="266"/>
    </location>
    <ligand>
        <name>substrate</name>
    </ligand>
</feature>
<reference evidence="9 10" key="1">
    <citation type="submission" date="2018-06" db="EMBL/GenBank/DDBJ databases">
        <title>Genomic Encyclopedia of Archaeal and Bacterial Type Strains, Phase II (KMG-II): from individual species to whole genera.</title>
        <authorList>
            <person name="Goeker M."/>
        </authorList>
    </citation>
    <scope>NUCLEOTIDE SEQUENCE [LARGE SCALE GENOMIC DNA]</scope>
    <source>
        <strain evidence="9 10">DSM 6779</strain>
    </source>
</reference>
<comment type="catalytic activity">
    <reaction evidence="5">
        <text>4-phospho-D-erythronate + NAD(+) = (R)-3-hydroxy-2-oxo-4-phosphooxybutanoate + NADH + H(+)</text>
        <dbReference type="Rhea" id="RHEA:18829"/>
        <dbReference type="ChEBI" id="CHEBI:15378"/>
        <dbReference type="ChEBI" id="CHEBI:57540"/>
        <dbReference type="ChEBI" id="CHEBI:57945"/>
        <dbReference type="ChEBI" id="CHEBI:58538"/>
        <dbReference type="ChEBI" id="CHEBI:58766"/>
        <dbReference type="EC" id="1.1.1.290"/>
    </reaction>
</comment>
<comment type="function">
    <text evidence="5">Catalyzes the oxidation of erythronate-4-phosphate to 3-hydroxy-2-oxo-4-phosphonooxybutanoate.</text>
</comment>
<dbReference type="InterPro" id="IPR038251">
    <property type="entry name" value="PdxB_dimer_sf"/>
</dbReference>
<comment type="pathway">
    <text evidence="5">Cofactor biosynthesis; pyridoxine 5'-phosphate biosynthesis; pyridoxine 5'-phosphate from D-erythrose 4-phosphate: step 2/5.</text>
</comment>
<evidence type="ECO:0000256" key="4">
    <source>
        <dbReference type="ARBA" id="ARBA00023096"/>
    </source>
</evidence>
<feature type="domain" description="D-isomer specific 2-hydroxyacid dehydrogenase catalytic" evidence="6">
    <location>
        <begin position="30"/>
        <end position="265"/>
    </location>
</feature>
<dbReference type="GO" id="GO:0051287">
    <property type="term" value="F:NAD binding"/>
    <property type="evidence" value="ECO:0007669"/>
    <property type="project" value="InterPro"/>
</dbReference>
<dbReference type="GO" id="GO:0005737">
    <property type="term" value="C:cytoplasm"/>
    <property type="evidence" value="ECO:0007669"/>
    <property type="project" value="UniProtKB-SubCell"/>
</dbReference>
<comment type="caution">
    <text evidence="5">Lacks conserved residue(s) required for the propagation of feature annotation.</text>
</comment>
<protein>
    <recommendedName>
        <fullName evidence="5">Erythronate-4-phosphate dehydrogenase</fullName>
        <ecNumber evidence="5">1.1.1.290</ecNumber>
    </recommendedName>
</protein>
<evidence type="ECO:0000256" key="1">
    <source>
        <dbReference type="ARBA" id="ARBA00022490"/>
    </source>
</evidence>
<dbReference type="GO" id="GO:0033711">
    <property type="term" value="F:4-phosphoerythronate dehydrogenase activity"/>
    <property type="evidence" value="ECO:0007669"/>
    <property type="project" value="UniProtKB-EC"/>
</dbReference>
<sequence>MLHTSPSGRLKIVCDDKVKYLKGVLEPFAEVTYLPGSRISAQDVKDAHALLVRTRTNCNAQLLQGSSVKFIGTATIGFDHIDTEWVQQQGITWTNAPGCNSGSVKQYIAALLALLTTEKGIDLKGKTLGIVGVGNVGRKVARVAAAFGMKVLQNDPPRERAGESGFVSFNDLLKQSDIVTFHVPYIKTGIDQTFHLFNTQTLDVIKPGAILINTSRGEVTATDAVLEGLNRGILSEAVLDVWENEPNISLPLLNRCFIATPHIAGYSVDGKAMGSAMTIRALAKYFGIPLTDWYPSSLPQPETPLLTLSRAHATTQQALAELVLKTYPLRRDDADLRGDTSRFEELRGSYPVRREFGAYQLGGDHLTPEIVEAWKGLVEPQP</sequence>
<evidence type="ECO:0000259" key="8">
    <source>
        <dbReference type="Pfam" id="PF11890"/>
    </source>
</evidence>
<gene>
    <name evidence="5" type="primary">pdxB</name>
    <name evidence="9" type="ORF">LX69_00951</name>
</gene>
<dbReference type="InterPro" id="IPR020921">
    <property type="entry name" value="Erythronate-4-P_DHase"/>
</dbReference>
<accession>A0A2W7P7A0</accession>
<feature type="active site" description="Proton donor" evidence="5">
    <location>
        <position position="262"/>
    </location>
</feature>
<dbReference type="InterPro" id="IPR036291">
    <property type="entry name" value="NAD(P)-bd_dom_sf"/>
</dbReference>
<evidence type="ECO:0000256" key="2">
    <source>
        <dbReference type="ARBA" id="ARBA00023002"/>
    </source>
</evidence>
<feature type="binding site" evidence="5">
    <location>
        <position position="155"/>
    </location>
    <ligand>
        <name>NAD(+)</name>
        <dbReference type="ChEBI" id="CHEBI:57540"/>
    </ligand>
</feature>
<dbReference type="AlphaFoldDB" id="A0A2W7P7A0"/>
<dbReference type="PANTHER" id="PTHR42938:SF9">
    <property type="entry name" value="FORMATE DEHYDROGENASE 1"/>
    <property type="match status" value="1"/>
</dbReference>
<comment type="subcellular location">
    <subcellularLocation>
        <location evidence="5">Cytoplasm</location>
    </subcellularLocation>
</comment>
<dbReference type="GO" id="GO:0008615">
    <property type="term" value="P:pyridoxine biosynthetic process"/>
    <property type="evidence" value="ECO:0007669"/>
    <property type="project" value="UniProtKB-UniRule"/>
</dbReference>
<keyword evidence="1 5" id="KW-0963">Cytoplasm</keyword>
<dbReference type="SUPFAM" id="SSF52283">
    <property type="entry name" value="Formate/glycerate dehydrogenase catalytic domain-like"/>
    <property type="match status" value="1"/>
</dbReference>
<dbReference type="CDD" id="cd12158">
    <property type="entry name" value="ErythrP_dh"/>
    <property type="match status" value="1"/>
</dbReference>
<comment type="similarity">
    <text evidence="5">Belongs to the D-isomer specific 2-hydroxyacid dehydrogenase family. PdxB subfamily.</text>
</comment>
<dbReference type="EMBL" id="QKZK01000005">
    <property type="protein sequence ID" value="PZX19282.1"/>
    <property type="molecule type" value="Genomic_DNA"/>
</dbReference>
<dbReference type="Pfam" id="PF00389">
    <property type="entry name" value="2-Hacid_dh"/>
    <property type="match status" value="1"/>
</dbReference>
<dbReference type="InterPro" id="IPR006140">
    <property type="entry name" value="D-isomer_DH_NAD-bd"/>
</dbReference>
<feature type="binding site" evidence="5">
    <location>
        <position position="75"/>
    </location>
    <ligand>
        <name>substrate</name>
    </ligand>
</feature>
<keyword evidence="4 5" id="KW-0664">Pyridoxine biosynthesis</keyword>
<feature type="domain" description="D-isomer specific 2-hydroxyacid dehydrogenase NAD-binding" evidence="7">
    <location>
        <begin position="118"/>
        <end position="264"/>
    </location>
</feature>
<dbReference type="RefSeq" id="WP_111444660.1">
    <property type="nucleotide sequence ID" value="NZ_QKZK01000005.1"/>
</dbReference>
<evidence type="ECO:0000259" key="6">
    <source>
        <dbReference type="Pfam" id="PF00389"/>
    </source>
</evidence>
<dbReference type="InterPro" id="IPR024531">
    <property type="entry name" value="Erythronate-4-P_DHase_dimer"/>
</dbReference>
<keyword evidence="10" id="KW-1185">Reference proteome</keyword>
<comment type="caution">
    <text evidence="9">The sequence shown here is derived from an EMBL/GenBank/DDBJ whole genome shotgun (WGS) entry which is preliminary data.</text>
</comment>
<name>A0A2W7P7A0_9BACT</name>
<dbReference type="OrthoDB" id="1522997at2"/>
<dbReference type="GO" id="GO:0046983">
    <property type="term" value="F:protein dimerization activity"/>
    <property type="evidence" value="ECO:0007669"/>
    <property type="project" value="InterPro"/>
</dbReference>
<keyword evidence="3 5" id="KW-0520">NAD</keyword>
<dbReference type="EC" id="1.1.1.290" evidence="5"/>
<dbReference type="SUPFAM" id="SSF51735">
    <property type="entry name" value="NAD(P)-binding Rossmann-fold domains"/>
    <property type="match status" value="1"/>
</dbReference>
<dbReference type="InterPro" id="IPR006139">
    <property type="entry name" value="D-isomer_2_OHA_DH_cat_dom"/>
</dbReference>
<evidence type="ECO:0000256" key="5">
    <source>
        <dbReference type="HAMAP-Rule" id="MF_01825"/>
    </source>
</evidence>
<dbReference type="Gene3D" id="3.30.1370.170">
    <property type="match status" value="1"/>
</dbReference>
<dbReference type="Pfam" id="PF02826">
    <property type="entry name" value="2-Hacid_dh_C"/>
    <property type="match status" value="1"/>
</dbReference>
<evidence type="ECO:0000256" key="3">
    <source>
        <dbReference type="ARBA" id="ARBA00023027"/>
    </source>
</evidence>
<proteinExistence type="inferred from homology"/>
<dbReference type="UniPathway" id="UPA00244">
    <property type="reaction ID" value="UER00310"/>
</dbReference>
<feature type="binding site" evidence="5">
    <location>
        <position position="54"/>
    </location>
    <ligand>
        <name>substrate</name>
    </ligand>
</feature>